<comment type="caution">
    <text evidence="3">The sequence shown here is derived from an EMBL/GenBank/DDBJ whole genome shotgun (WGS) entry which is preliminary data.</text>
</comment>
<evidence type="ECO:0000259" key="2">
    <source>
        <dbReference type="Pfam" id="PF18169"/>
    </source>
</evidence>
<dbReference type="InterPro" id="IPR041119">
    <property type="entry name" value="SLATT_6"/>
</dbReference>
<dbReference type="Pfam" id="PF18169">
    <property type="entry name" value="SLATT_6"/>
    <property type="match status" value="1"/>
</dbReference>
<dbReference type="RefSeq" id="WP_071563343.1">
    <property type="nucleotide sequence ID" value="NZ_MIQH01000169.1"/>
</dbReference>
<evidence type="ECO:0000256" key="1">
    <source>
        <dbReference type="SAM" id="Phobius"/>
    </source>
</evidence>
<feature type="transmembrane region" description="Helical" evidence="1">
    <location>
        <begin position="168"/>
        <end position="188"/>
    </location>
</feature>
<protein>
    <recommendedName>
        <fullName evidence="2">SMODS and SLOG-associating 2TM effector domain-containing protein</fullName>
    </recommendedName>
</protein>
<reference evidence="4" key="1">
    <citation type="submission" date="2016-09" db="EMBL/GenBank/DDBJ databases">
        <title>Genome Sequence of Bathymodiolus thermophilus sulfur-oxidizing gill endosymbiont.</title>
        <authorList>
            <person name="Ponnudurai R."/>
            <person name="Kleiner M."/>
            <person name="Sayavedra L."/>
            <person name="Thuermer A."/>
            <person name="Felbeck H."/>
            <person name="Schlueter R."/>
            <person name="Schweder T."/>
            <person name="Markert S."/>
        </authorList>
    </citation>
    <scope>NUCLEOTIDE SEQUENCE [LARGE SCALE GENOMIC DNA]</scope>
    <source>
        <strain evidence="4">BAT/CrabSpa'14</strain>
    </source>
</reference>
<sequence>MNKEDFLKHVAQVAYNVGFGAKKHFSTYDMLDKLPSVISFLSITVGIFSLVFNVLSTKIIGAILAIFGIIGLCLSVYGHNSNSYHQKGVELTKLFNNLKDIYLRAKSSDNDLSDLIDEVKDIENNFNNLSIGKQPIFSDWFAHYKFFWQHQINWIDKELNFKFFRDKIPLSFSIFVVFTIVSVIYFLLFY</sequence>
<keyword evidence="1" id="KW-0472">Membrane</keyword>
<dbReference type="EMBL" id="MIQH01000169">
    <property type="protein sequence ID" value="OIR25597.1"/>
    <property type="molecule type" value="Genomic_DNA"/>
</dbReference>
<keyword evidence="1" id="KW-1133">Transmembrane helix</keyword>
<gene>
    <name evidence="3" type="ORF">BGC33_07180</name>
</gene>
<evidence type="ECO:0000313" key="3">
    <source>
        <dbReference type="EMBL" id="OIR25597.1"/>
    </source>
</evidence>
<dbReference type="OrthoDB" id="8778886at2"/>
<feature type="domain" description="SMODS and SLOG-associating 2TM effector" evidence="2">
    <location>
        <begin position="1"/>
        <end position="176"/>
    </location>
</feature>
<accession>A0A1J5UI59</accession>
<evidence type="ECO:0000313" key="4">
    <source>
        <dbReference type="Proteomes" id="UP000182798"/>
    </source>
</evidence>
<proteinExistence type="predicted"/>
<dbReference type="Proteomes" id="UP000182798">
    <property type="component" value="Unassembled WGS sequence"/>
</dbReference>
<dbReference type="NCBIfam" id="NF033630">
    <property type="entry name" value="SLATT_6"/>
    <property type="match status" value="1"/>
</dbReference>
<feature type="transmembrane region" description="Helical" evidence="1">
    <location>
        <begin position="34"/>
        <end position="53"/>
    </location>
</feature>
<feature type="transmembrane region" description="Helical" evidence="1">
    <location>
        <begin position="59"/>
        <end position="77"/>
    </location>
</feature>
<organism evidence="3 4">
    <name type="scientific">Bathymodiolus thermophilus thioautotrophic gill symbiont</name>
    <dbReference type="NCBI Taxonomy" id="2360"/>
    <lineage>
        <taxon>Bacteria</taxon>
        <taxon>Pseudomonadati</taxon>
        <taxon>Pseudomonadota</taxon>
        <taxon>Gammaproteobacteria</taxon>
        <taxon>sulfur-oxidizing symbionts</taxon>
    </lineage>
</organism>
<keyword evidence="1" id="KW-0812">Transmembrane</keyword>
<dbReference type="AlphaFoldDB" id="A0A1J5UI59"/>
<name>A0A1J5UI59_9GAMM</name>